<dbReference type="CDD" id="cd03262">
    <property type="entry name" value="ABC_HisP_GlnQ"/>
    <property type="match status" value="1"/>
</dbReference>
<keyword evidence="8" id="KW-0472">Membrane</keyword>
<reference evidence="10" key="2">
    <citation type="journal article" date="2012" name="PLoS ONE">
        <title>A Deeply Branching Thermophilic Bacterium with an Ancient Acetyl-CoA Pathway Dominates a Subsurface Ecosystem.</title>
        <authorList>
            <person name="Takami H."/>
            <person name="Noguchi H."/>
            <person name="Takaki Y."/>
            <person name="Uchiyama I."/>
            <person name="Toyoda A."/>
            <person name="Nishi S."/>
            <person name="Chee G.-J."/>
            <person name="Arai W."/>
            <person name="Nunoura T."/>
            <person name="Itoh T."/>
            <person name="Hattori M."/>
            <person name="Takai K."/>
        </authorList>
    </citation>
    <scope>NUCLEOTIDE SEQUENCE</scope>
</reference>
<evidence type="ECO:0000256" key="1">
    <source>
        <dbReference type="ARBA" id="ARBA00004202"/>
    </source>
</evidence>
<dbReference type="AlphaFoldDB" id="H5SRT4"/>
<feature type="domain" description="ABC transporter" evidence="9">
    <location>
        <begin position="9"/>
        <end position="243"/>
    </location>
</feature>
<organism evidence="10">
    <name type="scientific">Acetithermum autotrophicum</name>
    <dbReference type="NCBI Taxonomy" id="1446466"/>
    <lineage>
        <taxon>Bacteria</taxon>
        <taxon>Candidatus Bipolaricaulota</taxon>
        <taxon>Candidatus Acetithermum</taxon>
    </lineage>
</organism>
<keyword evidence="7" id="KW-0029">Amino-acid transport</keyword>
<accession>H5SRT4</accession>
<evidence type="ECO:0000256" key="4">
    <source>
        <dbReference type="ARBA" id="ARBA00022475"/>
    </source>
</evidence>
<dbReference type="PIRSF" id="PIRSF039085">
    <property type="entry name" value="ABC_ATPase_HisP"/>
    <property type="match status" value="1"/>
</dbReference>
<dbReference type="GO" id="GO:0005524">
    <property type="term" value="F:ATP binding"/>
    <property type="evidence" value="ECO:0007669"/>
    <property type="project" value="UniProtKB-KW"/>
</dbReference>
<dbReference type="InterPro" id="IPR003439">
    <property type="entry name" value="ABC_transporter-like_ATP-bd"/>
</dbReference>
<dbReference type="InterPro" id="IPR030679">
    <property type="entry name" value="ABC_ATPase_HisP-typ"/>
</dbReference>
<proteinExistence type="inferred from homology"/>
<evidence type="ECO:0000256" key="5">
    <source>
        <dbReference type="ARBA" id="ARBA00022741"/>
    </source>
</evidence>
<protein>
    <submittedName>
        <fullName evidence="10">ABC transport system protein</fullName>
    </submittedName>
</protein>
<evidence type="ECO:0000256" key="3">
    <source>
        <dbReference type="ARBA" id="ARBA00022448"/>
    </source>
</evidence>
<dbReference type="InterPro" id="IPR003593">
    <property type="entry name" value="AAA+_ATPase"/>
</dbReference>
<keyword evidence="3" id="KW-0813">Transport</keyword>
<dbReference type="FunFam" id="3.40.50.300:FF:000020">
    <property type="entry name" value="Amino acid ABC transporter ATP-binding component"/>
    <property type="match status" value="1"/>
</dbReference>
<keyword evidence="4" id="KW-1003">Cell membrane</keyword>
<dbReference type="InterPro" id="IPR027417">
    <property type="entry name" value="P-loop_NTPase"/>
</dbReference>
<dbReference type="PROSITE" id="PS50893">
    <property type="entry name" value="ABC_TRANSPORTER_2"/>
    <property type="match status" value="1"/>
</dbReference>
<keyword evidence="6" id="KW-0067">ATP-binding</keyword>
<dbReference type="Pfam" id="PF00005">
    <property type="entry name" value="ABC_tran"/>
    <property type="match status" value="1"/>
</dbReference>
<evidence type="ECO:0000256" key="2">
    <source>
        <dbReference type="ARBA" id="ARBA00005417"/>
    </source>
</evidence>
<evidence type="ECO:0000256" key="6">
    <source>
        <dbReference type="ARBA" id="ARBA00022840"/>
    </source>
</evidence>
<evidence type="ECO:0000259" key="9">
    <source>
        <dbReference type="PROSITE" id="PS50893"/>
    </source>
</evidence>
<dbReference type="SUPFAM" id="SSF52540">
    <property type="entry name" value="P-loop containing nucleoside triphosphate hydrolases"/>
    <property type="match status" value="1"/>
</dbReference>
<dbReference type="GO" id="GO:0016887">
    <property type="term" value="F:ATP hydrolysis activity"/>
    <property type="evidence" value="ECO:0007669"/>
    <property type="project" value="InterPro"/>
</dbReference>
<dbReference type="PANTHER" id="PTHR43166">
    <property type="entry name" value="AMINO ACID IMPORT ATP-BINDING PROTEIN"/>
    <property type="match status" value="1"/>
</dbReference>
<dbReference type="SMART" id="SM00382">
    <property type="entry name" value="AAA"/>
    <property type="match status" value="1"/>
</dbReference>
<evidence type="ECO:0000256" key="8">
    <source>
        <dbReference type="ARBA" id="ARBA00023136"/>
    </source>
</evidence>
<name>H5SRT4_ACEAU</name>
<dbReference type="GO" id="GO:0005886">
    <property type="term" value="C:plasma membrane"/>
    <property type="evidence" value="ECO:0007669"/>
    <property type="project" value="UniProtKB-SubCell"/>
</dbReference>
<comment type="subcellular location">
    <subcellularLocation>
        <location evidence="1">Cell membrane</location>
        <topology evidence="1">Peripheral membrane protein</topology>
    </subcellularLocation>
</comment>
<evidence type="ECO:0000313" key="10">
    <source>
        <dbReference type="EMBL" id="BAL58870.1"/>
    </source>
</evidence>
<reference evidence="10" key="1">
    <citation type="journal article" date="2005" name="Environ. Microbiol.">
        <title>Genetic and functional properties of uncultivated thermophilic crenarchaeotes from a subsurface gold mine as revealed by analysis of genome fragments.</title>
        <authorList>
            <person name="Nunoura T."/>
            <person name="Hirayama H."/>
            <person name="Takami H."/>
            <person name="Oida H."/>
            <person name="Nishi S."/>
            <person name="Shimamura S."/>
            <person name="Suzuki Y."/>
            <person name="Inagaki F."/>
            <person name="Takai K."/>
            <person name="Nealson K.H."/>
            <person name="Horikoshi K."/>
        </authorList>
    </citation>
    <scope>NUCLEOTIDE SEQUENCE</scope>
</reference>
<dbReference type="EMBL" id="AP011802">
    <property type="protein sequence ID" value="BAL58870.1"/>
    <property type="molecule type" value="Genomic_DNA"/>
</dbReference>
<dbReference type="Gene3D" id="3.40.50.300">
    <property type="entry name" value="P-loop containing nucleotide triphosphate hydrolases"/>
    <property type="match status" value="1"/>
</dbReference>
<dbReference type="GO" id="GO:0015424">
    <property type="term" value="F:ABC-type amino acid transporter activity"/>
    <property type="evidence" value="ECO:0007669"/>
    <property type="project" value="InterPro"/>
</dbReference>
<keyword evidence="5" id="KW-0547">Nucleotide-binding</keyword>
<dbReference type="PANTHER" id="PTHR43166:SF9">
    <property type="entry name" value="GLUTAMATE_ASPARTATE IMPORT ATP-BINDING PROTEIN GLTL"/>
    <property type="match status" value="1"/>
</dbReference>
<dbReference type="InterPro" id="IPR050086">
    <property type="entry name" value="MetN_ABC_transporter-like"/>
</dbReference>
<evidence type="ECO:0000256" key="7">
    <source>
        <dbReference type="ARBA" id="ARBA00022970"/>
    </source>
</evidence>
<gene>
    <name evidence="10" type="ORF">HGMM_OP3C025</name>
</gene>
<dbReference type="InterPro" id="IPR017871">
    <property type="entry name" value="ABC_transporter-like_CS"/>
</dbReference>
<sequence>MAVSSEFVVRVEDLHKRYGNEEVLKGVSFTVRQGEALAIIGPSGTGKSTLLRCMNRLTEPDRGRIWLEEIEITSPQTDINKIRQQIGFVFQDFNLFAHLTALDNVRLGLMKVKGLSKKEATERAMHELARVGLAEQAQKYPAQLSGGQQQRVSIARALAMEPKLMLFDEPTSALDPELIGEVLQVMQDLAEEGMTMVVVTHEMGFARSVCDEVIFMEKGVIVEQGPPEQVFGNPQQPRTRQFLGKISELYGGAHSR</sequence>
<comment type="similarity">
    <text evidence="2">Belongs to the ABC transporter superfamily.</text>
</comment>
<dbReference type="PROSITE" id="PS00211">
    <property type="entry name" value="ABC_TRANSPORTER_1"/>
    <property type="match status" value="1"/>
</dbReference>